<sequence>TPPCQGLIAADFERNADNTYRTLWRLKELAAQANDAFSLARSKDPVFLRPFEKFEVERFRNREEQQQHFGADDGGPAAVTVAESAVDALGTMAEILFDFPEASAVCPPLSFVGARRLFAKAEAEVDLRRSGQGTAELQNWADAFVDAWAKRNNSSRSRLQVLRLTAAPVIRLRVCRLPPCGASSPWRAGTLSGSR</sequence>
<evidence type="ECO:0000313" key="2">
    <source>
        <dbReference type="Proteomes" id="UP000673691"/>
    </source>
</evidence>
<proteinExistence type="predicted"/>
<reference evidence="1 2" key="1">
    <citation type="journal article" name="Sci. Rep.">
        <title>Genome-scale phylogenetic analyses confirm Olpidium as the closest living zoosporic fungus to the non-flagellated, terrestrial fungi.</title>
        <authorList>
            <person name="Chang Y."/>
            <person name="Rochon D."/>
            <person name="Sekimoto S."/>
            <person name="Wang Y."/>
            <person name="Chovatia M."/>
            <person name="Sandor L."/>
            <person name="Salamov A."/>
            <person name="Grigoriev I.V."/>
            <person name="Stajich J.E."/>
            <person name="Spatafora J.W."/>
        </authorList>
    </citation>
    <scope>NUCLEOTIDE SEQUENCE [LARGE SCALE GENOMIC DNA]</scope>
    <source>
        <strain evidence="1">S191</strain>
    </source>
</reference>
<comment type="caution">
    <text evidence="1">The sequence shown here is derived from an EMBL/GenBank/DDBJ whole genome shotgun (WGS) entry which is preliminary data.</text>
</comment>
<accession>A0A8H7ZQI3</accession>
<feature type="non-terminal residue" evidence="1">
    <location>
        <position position="1"/>
    </location>
</feature>
<dbReference type="EMBL" id="JAEFCI010009854">
    <property type="protein sequence ID" value="KAG5457561.1"/>
    <property type="molecule type" value="Genomic_DNA"/>
</dbReference>
<dbReference type="Proteomes" id="UP000673691">
    <property type="component" value="Unassembled WGS sequence"/>
</dbReference>
<keyword evidence="2" id="KW-1185">Reference proteome</keyword>
<name>A0A8H7ZQI3_9FUNG</name>
<gene>
    <name evidence="1" type="ORF">BJ554DRAFT_2385</name>
</gene>
<evidence type="ECO:0000313" key="1">
    <source>
        <dbReference type="EMBL" id="KAG5457561.1"/>
    </source>
</evidence>
<organism evidence="1 2">
    <name type="scientific">Olpidium bornovanus</name>
    <dbReference type="NCBI Taxonomy" id="278681"/>
    <lineage>
        <taxon>Eukaryota</taxon>
        <taxon>Fungi</taxon>
        <taxon>Fungi incertae sedis</taxon>
        <taxon>Olpidiomycota</taxon>
        <taxon>Olpidiomycotina</taxon>
        <taxon>Olpidiomycetes</taxon>
        <taxon>Olpidiales</taxon>
        <taxon>Olpidiaceae</taxon>
        <taxon>Olpidium</taxon>
    </lineage>
</organism>
<dbReference type="AlphaFoldDB" id="A0A8H7ZQI3"/>
<protein>
    <submittedName>
        <fullName evidence="1">Uncharacterized protein</fullName>
    </submittedName>
</protein>